<dbReference type="AlphaFoldDB" id="A0A9D1NGG9"/>
<gene>
    <name evidence="4" type="ORF">IAC74_02580</name>
</gene>
<organism evidence="4 5">
    <name type="scientific">Candidatus Aphodoplasma excrementigallinarum</name>
    <dbReference type="NCBI Taxonomy" id="2840673"/>
    <lineage>
        <taxon>Bacteria</taxon>
        <taxon>Bacillati</taxon>
        <taxon>Bacillota</taxon>
        <taxon>Clostridia</taxon>
        <taxon>Eubacteriales</taxon>
        <taxon>Candidatus Aphodoplasma</taxon>
    </lineage>
</organism>
<evidence type="ECO:0000256" key="2">
    <source>
        <dbReference type="ARBA" id="ARBA00023027"/>
    </source>
</evidence>
<dbReference type="GO" id="GO:0030267">
    <property type="term" value="F:glyoxylate reductase (NADPH) activity"/>
    <property type="evidence" value="ECO:0007669"/>
    <property type="project" value="TreeGrafter"/>
</dbReference>
<evidence type="ECO:0000313" key="5">
    <source>
        <dbReference type="Proteomes" id="UP000886743"/>
    </source>
</evidence>
<dbReference type="SUPFAM" id="SSF51735">
    <property type="entry name" value="NAD(P)-binding Rossmann-fold domains"/>
    <property type="match status" value="1"/>
</dbReference>
<protein>
    <submittedName>
        <fullName evidence="4">Hydroxyacid dehydrogenase</fullName>
    </submittedName>
</protein>
<dbReference type="GO" id="GO:0005829">
    <property type="term" value="C:cytosol"/>
    <property type="evidence" value="ECO:0007669"/>
    <property type="project" value="TreeGrafter"/>
</dbReference>
<dbReference type="InterPro" id="IPR036291">
    <property type="entry name" value="NAD(P)-bd_dom_sf"/>
</dbReference>
<dbReference type="GO" id="GO:0051287">
    <property type="term" value="F:NAD binding"/>
    <property type="evidence" value="ECO:0007669"/>
    <property type="project" value="InterPro"/>
</dbReference>
<evidence type="ECO:0000256" key="1">
    <source>
        <dbReference type="ARBA" id="ARBA00023002"/>
    </source>
</evidence>
<accession>A0A9D1NGG9</accession>
<dbReference type="CDD" id="cd12167">
    <property type="entry name" value="2-Hacid_dh_8"/>
    <property type="match status" value="1"/>
</dbReference>
<dbReference type="PANTHER" id="PTHR10996:SF178">
    <property type="entry name" value="2-HYDROXYACID DEHYDROGENASE YGL185C-RELATED"/>
    <property type="match status" value="1"/>
</dbReference>
<evidence type="ECO:0000313" key="4">
    <source>
        <dbReference type="EMBL" id="HIV02435.1"/>
    </source>
</evidence>
<dbReference type="Pfam" id="PF02826">
    <property type="entry name" value="2-Hacid_dh_C"/>
    <property type="match status" value="1"/>
</dbReference>
<dbReference type="GO" id="GO:0016618">
    <property type="term" value="F:hydroxypyruvate reductase [NAD(P)H] activity"/>
    <property type="evidence" value="ECO:0007669"/>
    <property type="project" value="TreeGrafter"/>
</dbReference>
<dbReference type="Gene3D" id="3.40.50.720">
    <property type="entry name" value="NAD(P)-binding Rossmann-like Domain"/>
    <property type="match status" value="2"/>
</dbReference>
<feature type="domain" description="D-isomer specific 2-hydroxyacid dehydrogenase NAD-binding" evidence="3">
    <location>
        <begin position="155"/>
        <end position="299"/>
    </location>
</feature>
<dbReference type="Proteomes" id="UP000886743">
    <property type="component" value="Unassembled WGS sequence"/>
</dbReference>
<name>A0A9D1NGG9_9FIRM</name>
<keyword evidence="2" id="KW-0520">NAD</keyword>
<reference evidence="4" key="1">
    <citation type="submission" date="2020-10" db="EMBL/GenBank/DDBJ databases">
        <authorList>
            <person name="Gilroy R."/>
        </authorList>
    </citation>
    <scope>NUCLEOTIDE SEQUENCE</scope>
    <source>
        <strain evidence="4">4920</strain>
    </source>
</reference>
<dbReference type="InterPro" id="IPR050223">
    <property type="entry name" value="D-isomer_2-hydroxyacid_DH"/>
</dbReference>
<dbReference type="EMBL" id="DVOF01000074">
    <property type="protein sequence ID" value="HIV02435.1"/>
    <property type="molecule type" value="Genomic_DNA"/>
</dbReference>
<keyword evidence="1" id="KW-0560">Oxidoreductase</keyword>
<reference evidence="4" key="2">
    <citation type="journal article" date="2021" name="PeerJ">
        <title>Extensive microbial diversity within the chicken gut microbiome revealed by metagenomics and culture.</title>
        <authorList>
            <person name="Gilroy R."/>
            <person name="Ravi A."/>
            <person name="Getino M."/>
            <person name="Pursley I."/>
            <person name="Horton D.L."/>
            <person name="Alikhan N.F."/>
            <person name="Baker D."/>
            <person name="Gharbi K."/>
            <person name="Hall N."/>
            <person name="Watson M."/>
            <person name="Adriaenssens E.M."/>
            <person name="Foster-Nyarko E."/>
            <person name="Jarju S."/>
            <person name="Secka A."/>
            <person name="Antonio M."/>
            <person name="Oren A."/>
            <person name="Chaudhuri R.R."/>
            <person name="La Ragione R."/>
            <person name="Hildebrand F."/>
            <person name="Pallen M.J."/>
        </authorList>
    </citation>
    <scope>NUCLEOTIDE SEQUENCE</scope>
    <source>
        <strain evidence="4">4920</strain>
    </source>
</reference>
<comment type="caution">
    <text evidence="4">The sequence shown here is derived from an EMBL/GenBank/DDBJ whole genome shotgun (WGS) entry which is preliminary data.</text>
</comment>
<proteinExistence type="predicted"/>
<sequence length="339" mass="37415">MKSIFLIEKKGDDAIRPVTQIYTDNIVARLRDEAGLISETYINRSNLPGHLPEAREAEAAFSTWNMPAFSKEEIAAYFPNLRAVFYSAGSVKSFAHPFLERGVRVFSAYAANAVPVAEFCAAQIVLANKGFFQCCKPSYRADYALAAARFSHCPGNYGARVGLLGAGAVGRLVIQYLAPYRLELFVYDPFLSDEEANTLGVTKASLETVFQSCSVVSNHLADVPETRGIINGDLLARMPSYSTFLNTGRGAQVDEGALIQKLKSDPTFTALLDVTDPEPPEDASPLYHLPNVYLTPHMAGSSGRELVRMAEYMLEEFHRFQRGEPAKYEVTLKMLEKMA</sequence>
<dbReference type="PANTHER" id="PTHR10996">
    <property type="entry name" value="2-HYDROXYACID DEHYDROGENASE-RELATED"/>
    <property type="match status" value="1"/>
</dbReference>
<dbReference type="InterPro" id="IPR006140">
    <property type="entry name" value="D-isomer_DH_NAD-bd"/>
</dbReference>
<evidence type="ECO:0000259" key="3">
    <source>
        <dbReference type="Pfam" id="PF02826"/>
    </source>
</evidence>